<name>A0A0D8L454_MORMO</name>
<gene>
    <name evidence="1" type="ORF">UA45_17340</name>
</gene>
<evidence type="ECO:0000313" key="1">
    <source>
        <dbReference type="EMBL" id="KJF76675.1"/>
    </source>
</evidence>
<dbReference type="EMBL" id="JZSH01000273">
    <property type="protein sequence ID" value="KJF76675.1"/>
    <property type="molecule type" value="Genomic_DNA"/>
</dbReference>
<proteinExistence type="predicted"/>
<accession>A0A0D8L454</accession>
<reference evidence="1 2" key="1">
    <citation type="submission" date="2015-02" db="EMBL/GenBank/DDBJ databases">
        <title>Whole genome shotgun sequencing of cultured foodborne pathogen.</title>
        <authorList>
            <person name="Timme R."/>
            <person name="Allard M.W."/>
            <person name="Strain E."/>
            <person name="Evans P.S."/>
            <person name="Brown E."/>
        </authorList>
    </citation>
    <scope>NUCLEOTIDE SEQUENCE [LARGE SCALE GENOMIC DNA]</scope>
    <source>
        <strain evidence="1 2">GCSL-TSO-24</strain>
    </source>
</reference>
<organism evidence="1 2">
    <name type="scientific">Morganella morganii</name>
    <name type="common">Proteus morganii</name>
    <dbReference type="NCBI Taxonomy" id="582"/>
    <lineage>
        <taxon>Bacteria</taxon>
        <taxon>Pseudomonadati</taxon>
        <taxon>Pseudomonadota</taxon>
        <taxon>Gammaproteobacteria</taxon>
        <taxon>Enterobacterales</taxon>
        <taxon>Morganellaceae</taxon>
        <taxon>Morganella</taxon>
    </lineage>
</organism>
<sequence>MVKPLFCKKVISSGYRPEKVLRMHQYLTVFQSEEKQLHYKKGLLYRLCMIDRRACCTRSLSLFQIELMMNSETKNP</sequence>
<evidence type="ECO:0000313" key="2">
    <source>
        <dbReference type="Proteomes" id="UP000032582"/>
    </source>
</evidence>
<dbReference type="AlphaFoldDB" id="A0A0D8L454"/>
<dbReference type="Proteomes" id="UP000032582">
    <property type="component" value="Unassembled WGS sequence"/>
</dbReference>
<protein>
    <submittedName>
        <fullName evidence="1">Uncharacterized protein</fullName>
    </submittedName>
</protein>
<comment type="caution">
    <text evidence="1">The sequence shown here is derived from an EMBL/GenBank/DDBJ whole genome shotgun (WGS) entry which is preliminary data.</text>
</comment>